<proteinExistence type="predicted"/>
<accession>A0A8A4XD30</accession>
<reference evidence="2" key="1">
    <citation type="submission" date="2020-10" db="EMBL/GenBank/DDBJ databases">
        <title>CRESS DNA virus dark matter in the feces of wild birds.</title>
        <authorList>
            <person name="Yang S."/>
            <person name="Zhang W."/>
        </authorList>
    </citation>
    <scope>NUCLEOTIDE SEQUENCE</scope>
    <source>
        <strain evidence="2">Wag171cir10</strain>
    </source>
</reference>
<dbReference type="EMBL" id="MW182849">
    <property type="protein sequence ID" value="QTE03520.1"/>
    <property type="molecule type" value="Genomic_DNA"/>
</dbReference>
<protein>
    <submittedName>
        <fullName evidence="2">Capsid protein</fullName>
    </submittedName>
</protein>
<feature type="region of interest" description="Disordered" evidence="1">
    <location>
        <begin position="1"/>
        <end position="31"/>
    </location>
</feature>
<sequence>MTRTHHHRILGRKSKHPFPFKNPGPKRQGRPRAHFSFVHKEHMQVTQSQAGEDASRTNKHEAQMIPGLSRRVWGFPNSIITKLRYCDIISHTSTLGAIGNNSFAANGIFDPDISGVGHQPMFRDVYAGVYDQYVVIGAKITATFSPKTASMVFVCGVTGDDDSSGSSNAITRMEQNNSQFKLTGTADGCSPVTIVSTFEPLEAFGVDAKADGSSATAVGSNPSELWVWQCWVATADGASTGTVLVAYEIEYTVKFSELQTQTQN</sequence>
<feature type="compositionally biased region" description="Basic residues" evidence="1">
    <location>
        <begin position="1"/>
        <end position="18"/>
    </location>
</feature>
<evidence type="ECO:0000313" key="2">
    <source>
        <dbReference type="EMBL" id="QTE03520.1"/>
    </source>
</evidence>
<evidence type="ECO:0000256" key="1">
    <source>
        <dbReference type="SAM" id="MobiDB-lite"/>
    </source>
</evidence>
<organism evidence="2">
    <name type="scientific">Motacilla cinerea CRESS-DNA-virus sp</name>
    <dbReference type="NCBI Taxonomy" id="2815043"/>
    <lineage>
        <taxon>Viruses</taxon>
        <taxon>Monodnaviria</taxon>
        <taxon>Shotokuvirae</taxon>
        <taxon>Cressdnaviricota</taxon>
    </lineage>
</organism>
<name>A0A8A4XD30_9VIRU</name>